<gene>
    <name evidence="3" type="ORF">DDZ15_03215</name>
</gene>
<dbReference type="InterPro" id="IPR045749">
    <property type="entry name" value="DUF6090"/>
</dbReference>
<keyword evidence="4" id="KW-1185">Reference proteome</keyword>
<evidence type="ECO:0000313" key="3">
    <source>
        <dbReference type="EMBL" id="PWN07291.1"/>
    </source>
</evidence>
<organism evidence="3 4">
    <name type="scientific">Rhodohalobacter mucosus</name>
    <dbReference type="NCBI Taxonomy" id="2079485"/>
    <lineage>
        <taxon>Bacteria</taxon>
        <taxon>Pseudomonadati</taxon>
        <taxon>Balneolota</taxon>
        <taxon>Balneolia</taxon>
        <taxon>Balneolales</taxon>
        <taxon>Balneolaceae</taxon>
        <taxon>Rhodohalobacter</taxon>
    </lineage>
</organism>
<accession>A0A316TUE6</accession>
<evidence type="ECO:0000256" key="2">
    <source>
        <dbReference type="SAM" id="Phobius"/>
    </source>
</evidence>
<keyword evidence="2" id="KW-0812">Transmembrane</keyword>
<keyword evidence="2" id="KW-0472">Membrane</keyword>
<evidence type="ECO:0000313" key="4">
    <source>
        <dbReference type="Proteomes" id="UP000245533"/>
    </source>
</evidence>
<dbReference type="Pfam" id="PF19578">
    <property type="entry name" value="DUF6090"/>
    <property type="match status" value="1"/>
</dbReference>
<comment type="caution">
    <text evidence="3">The sequence shown here is derived from an EMBL/GenBank/DDBJ whole genome shotgun (WGS) entry which is preliminary data.</text>
</comment>
<name>A0A316TUE6_9BACT</name>
<sequence length="237" mass="28123">MLRFFRIIRKQLMEQNNIRTYLLYAIGEIALVMIGILLALQVNNWNEERKARTFENEILSLIDQNLQNDSVQLSRELSKAKQAIELTDRLIEEVDQENYSDSLNYWMGKIISFERFKSQTSAFEVLKARGIETVTNKELQLTLISYYDENIFGVYQSLTDVEKSFNQDWVPVIKEKFSDFKWRDYHQPTDPENFFEDPSTIVLFRIYQDNREAGLDKLEDALVKNAEIRELIKNRLQ</sequence>
<reference evidence="3 4" key="1">
    <citation type="submission" date="2018-05" db="EMBL/GenBank/DDBJ databases">
        <title>Rhodohalobacter halophilus gen. nov., sp. nov., a moderately halophilic member of the family Balneolaceae.</title>
        <authorList>
            <person name="Liu Z.-W."/>
        </authorList>
    </citation>
    <scope>NUCLEOTIDE SEQUENCE [LARGE SCALE GENOMIC DNA]</scope>
    <source>
        <strain evidence="3 4">8A47</strain>
    </source>
</reference>
<proteinExistence type="predicted"/>
<dbReference type="EMBL" id="QGGB01000003">
    <property type="protein sequence ID" value="PWN07291.1"/>
    <property type="molecule type" value="Genomic_DNA"/>
</dbReference>
<dbReference type="AlphaFoldDB" id="A0A316TUE6"/>
<keyword evidence="1" id="KW-0175">Coiled coil</keyword>
<keyword evidence="2" id="KW-1133">Transmembrane helix</keyword>
<evidence type="ECO:0000256" key="1">
    <source>
        <dbReference type="SAM" id="Coils"/>
    </source>
</evidence>
<feature type="transmembrane region" description="Helical" evidence="2">
    <location>
        <begin position="21"/>
        <end position="40"/>
    </location>
</feature>
<dbReference type="OrthoDB" id="821805at2"/>
<protein>
    <submittedName>
        <fullName evidence="3">Uncharacterized protein</fullName>
    </submittedName>
</protein>
<dbReference type="Proteomes" id="UP000245533">
    <property type="component" value="Unassembled WGS sequence"/>
</dbReference>
<feature type="coiled-coil region" evidence="1">
    <location>
        <begin position="63"/>
        <end position="97"/>
    </location>
</feature>